<dbReference type="eggNOG" id="COG1100">
    <property type="taxonomic scope" value="Bacteria"/>
</dbReference>
<evidence type="ECO:0000313" key="5">
    <source>
        <dbReference type="Proteomes" id="UP000006055"/>
    </source>
</evidence>
<keyword evidence="3" id="KW-1133">Transmembrane helix</keyword>
<dbReference type="RefSeq" id="WP_014810602.1">
    <property type="nucleotide sequence ID" value="NC_018025.1"/>
</dbReference>
<keyword evidence="1" id="KW-0547">Nucleotide-binding</keyword>
<dbReference type="InterPro" id="IPR027417">
    <property type="entry name" value="P-loop_NTPase"/>
</dbReference>
<dbReference type="InterPro" id="IPR052705">
    <property type="entry name" value="Gliding_Motility_GTPase"/>
</dbReference>
<keyword evidence="3" id="KW-0812">Transmembrane</keyword>
<dbReference type="Proteomes" id="UP000006055">
    <property type="component" value="Chromosome"/>
</dbReference>
<dbReference type="SUPFAM" id="SSF52540">
    <property type="entry name" value="P-loop containing nucleoside triphosphate hydrolases"/>
    <property type="match status" value="1"/>
</dbReference>
<organism evidence="4 5">
    <name type="scientific">Desulfomonile tiedjei (strain ATCC 49306 / DSM 6799 / DCB-1)</name>
    <dbReference type="NCBI Taxonomy" id="706587"/>
    <lineage>
        <taxon>Bacteria</taxon>
        <taxon>Pseudomonadati</taxon>
        <taxon>Thermodesulfobacteriota</taxon>
        <taxon>Desulfomonilia</taxon>
        <taxon>Desulfomonilales</taxon>
        <taxon>Desulfomonilaceae</taxon>
        <taxon>Desulfomonile</taxon>
    </lineage>
</organism>
<dbReference type="PANTHER" id="PTHR42708:SF1">
    <property type="entry name" value="GLIDING MOTILITY PROTEIN MGLA"/>
    <property type="match status" value="1"/>
</dbReference>
<dbReference type="OrthoDB" id="9779858at2"/>
<protein>
    <submittedName>
        <fullName evidence="4">Putative GTPase</fullName>
    </submittedName>
</protein>
<dbReference type="HOGENOM" id="CLU_1400553_0_0_7"/>
<dbReference type="PANTHER" id="PTHR42708">
    <property type="entry name" value="ATP/GTP-BINDING PROTEIN-RELATED"/>
    <property type="match status" value="1"/>
</dbReference>
<dbReference type="AlphaFoldDB" id="I4C7C2"/>
<accession>I4C7C2</accession>
<dbReference type="EMBL" id="CP003360">
    <property type="protein sequence ID" value="AFM25463.1"/>
    <property type="molecule type" value="Genomic_DNA"/>
</dbReference>
<evidence type="ECO:0000256" key="3">
    <source>
        <dbReference type="SAM" id="Phobius"/>
    </source>
</evidence>
<keyword evidence="2" id="KW-0342">GTP-binding</keyword>
<evidence type="ECO:0000256" key="2">
    <source>
        <dbReference type="ARBA" id="ARBA00023134"/>
    </source>
</evidence>
<evidence type="ECO:0000256" key="1">
    <source>
        <dbReference type="ARBA" id="ARBA00022741"/>
    </source>
</evidence>
<dbReference type="Pfam" id="PF00025">
    <property type="entry name" value="Arf"/>
    <property type="match status" value="1"/>
</dbReference>
<evidence type="ECO:0000313" key="4">
    <source>
        <dbReference type="EMBL" id="AFM25463.1"/>
    </source>
</evidence>
<dbReference type="KEGG" id="dti:Desti_2792"/>
<keyword evidence="5" id="KW-1185">Reference proteome</keyword>
<dbReference type="Gene3D" id="3.40.50.300">
    <property type="entry name" value="P-loop containing nucleotide triphosphate hydrolases"/>
    <property type="match status" value="1"/>
</dbReference>
<name>I4C7C2_DESTA</name>
<keyword evidence="3" id="KW-0472">Membrane</keyword>
<dbReference type="InterPro" id="IPR006689">
    <property type="entry name" value="Small_GTPase_ARF/SAR"/>
</dbReference>
<gene>
    <name evidence="4" type="ordered locus">Desti_2792</name>
</gene>
<dbReference type="GO" id="GO:0003924">
    <property type="term" value="F:GTPase activity"/>
    <property type="evidence" value="ECO:0007669"/>
    <property type="project" value="InterPro"/>
</dbReference>
<sequence>MKVVGDRIYLKLIFFGTALAGKTTALEWLFYHAIPDEMKLVKELRQVKTSFGQTLLFDFAPIEISQNVITRMFSATGQDYYKGTRTKVLADSDGIFIVVDSQKNQLENNRLILQELEKCRREMDGLSEAEIVVLYNKNDLEEIYPMDFLSGDLGLQAWEGFSTCALTGDNLEEALIAMLRKLTEKLRVQGFDVE</sequence>
<feature type="transmembrane region" description="Helical" evidence="3">
    <location>
        <begin position="12"/>
        <end position="31"/>
    </location>
</feature>
<proteinExistence type="predicted"/>
<dbReference type="GO" id="GO:0005525">
    <property type="term" value="F:GTP binding"/>
    <property type="evidence" value="ECO:0007669"/>
    <property type="project" value="UniProtKB-KW"/>
</dbReference>
<dbReference type="STRING" id="706587.Desti_2792"/>
<reference evidence="5" key="1">
    <citation type="submission" date="2012-06" db="EMBL/GenBank/DDBJ databases">
        <title>Complete sequence of chromosome of Desulfomonile tiedjei DSM 6799.</title>
        <authorList>
            <person name="Lucas S."/>
            <person name="Copeland A."/>
            <person name="Lapidus A."/>
            <person name="Glavina del Rio T."/>
            <person name="Dalin E."/>
            <person name="Tice H."/>
            <person name="Bruce D."/>
            <person name="Goodwin L."/>
            <person name="Pitluck S."/>
            <person name="Peters L."/>
            <person name="Ovchinnikova G."/>
            <person name="Zeytun A."/>
            <person name="Lu M."/>
            <person name="Kyrpides N."/>
            <person name="Mavromatis K."/>
            <person name="Ivanova N."/>
            <person name="Brettin T."/>
            <person name="Detter J.C."/>
            <person name="Han C."/>
            <person name="Larimer F."/>
            <person name="Land M."/>
            <person name="Hauser L."/>
            <person name="Markowitz V."/>
            <person name="Cheng J.-F."/>
            <person name="Hugenholtz P."/>
            <person name="Woyke T."/>
            <person name="Wu D."/>
            <person name="Spring S."/>
            <person name="Schroeder M."/>
            <person name="Brambilla E."/>
            <person name="Klenk H.-P."/>
            <person name="Eisen J.A."/>
        </authorList>
    </citation>
    <scope>NUCLEOTIDE SEQUENCE [LARGE SCALE GENOMIC DNA]</scope>
    <source>
        <strain evidence="5">ATCC 49306 / DSM 6799 / DCB-1</strain>
    </source>
</reference>